<gene>
    <name evidence="1" type="primary">miaB</name>
    <name evidence="1" type="ORF">E0946_06325</name>
</gene>
<organism evidence="1 2">
    <name type="scientific">Candidatus Syntrophosphaera thermopropionivorans</name>
    <dbReference type="NCBI Taxonomy" id="2593015"/>
    <lineage>
        <taxon>Bacteria</taxon>
        <taxon>Pseudomonadati</taxon>
        <taxon>Candidatus Cloacimonadota</taxon>
        <taxon>Candidatus Cloacimonadia</taxon>
        <taxon>Candidatus Cloacimonadales</taxon>
        <taxon>Candidatus Cloacimonadaceae</taxon>
        <taxon>Candidatus Syntrophosphaera</taxon>
    </lineage>
</organism>
<proteinExistence type="predicted"/>
<evidence type="ECO:0000313" key="1">
    <source>
        <dbReference type="EMBL" id="TDF72585.1"/>
    </source>
</evidence>
<reference evidence="1" key="1">
    <citation type="submission" date="2019-03" db="EMBL/GenBank/DDBJ databases">
        <title>Candidatus Syntrophosphaera thermopropionivorans: a novel player in syntrophic propionate oxidation during anaerobic digestion.</title>
        <authorList>
            <person name="Dyksma S."/>
        </authorList>
    </citation>
    <scope>NUCLEOTIDE SEQUENCE</scope>
    <source>
        <strain evidence="1">W5</strain>
    </source>
</reference>
<protein>
    <submittedName>
        <fullName evidence="1">tRNA (N6-isopentenyl adenosine(37)-C2)-methylthiotransferase MiaB</fullName>
        <ecNumber evidence="1">2.8.4.3</ecNumber>
    </submittedName>
</protein>
<name>A0AC61QHZ6_9BACT</name>
<evidence type="ECO:0000313" key="2">
    <source>
        <dbReference type="Proteomes" id="UP000294588"/>
    </source>
</evidence>
<accession>A0AC61QHZ6</accession>
<dbReference type="EMBL" id="SMOG01000024">
    <property type="protein sequence ID" value="TDF72585.1"/>
    <property type="molecule type" value="Genomic_DNA"/>
</dbReference>
<dbReference type="Proteomes" id="UP000294588">
    <property type="component" value="Unassembled WGS sequence"/>
</dbReference>
<sequence length="427" mass="48626">MKFYIETYGCQMNIADSELVSSILMEAGHQLVSNIDEAELIIFNTCSVREHAENRVLGRIATEKYRKTINPELKIAVIGCMAQRMGKRLIENYGIDYIVGVDKYLELPELIQQEKGVKTETDNLQTYTGIMPLHQSQTCAYVTIMRGCNNFCSYCIVPYVRGRERSLPAELILEEVKRCGEMGLKDITLLGQNVNSYSYQDINFPKLLRQLNDIDSIYRIRFITSHPKDLSDELIEVMAESSKICEHIHLPLQSGDNDILAAMNRNYTIEHYLNIVDKLRKAIPDMAITTDIMTGFPGESETAFNHTLQAMQEIQFDYAFCFKYSSRENTKAAYLPDQVPEEIRLERLKRMVNLQRQISLKKYEAKIGSEVEVYVESMSKKSAHQVSGKTRDFKIAVLDGTEQDIGTLKKGIVTGSTGNTLQCVNRS</sequence>
<keyword evidence="2" id="KW-1185">Reference proteome</keyword>
<keyword evidence="1" id="KW-0808">Transferase</keyword>
<comment type="caution">
    <text evidence="1">The sequence shown here is derived from an EMBL/GenBank/DDBJ whole genome shotgun (WGS) entry which is preliminary data.</text>
</comment>
<dbReference type="EC" id="2.8.4.3" evidence="1"/>